<dbReference type="InterPro" id="IPR003439">
    <property type="entry name" value="ABC_transporter-like_ATP-bd"/>
</dbReference>
<dbReference type="Gene3D" id="3.40.50.300">
    <property type="entry name" value="P-loop containing nucleotide triphosphate hydrolases"/>
    <property type="match status" value="1"/>
</dbReference>
<keyword evidence="5" id="KW-0547">Nucleotide-binding</keyword>
<dbReference type="GeneID" id="76422991"/>
<dbReference type="AlphaFoldDB" id="A0A8A3S3P2"/>
<evidence type="ECO:0000256" key="6">
    <source>
        <dbReference type="ARBA" id="ARBA00022840"/>
    </source>
</evidence>
<dbReference type="InterPro" id="IPR036640">
    <property type="entry name" value="ABC1_TM_sf"/>
</dbReference>
<feature type="transmembrane region" description="Helical" evidence="9">
    <location>
        <begin position="257"/>
        <end position="277"/>
    </location>
</feature>
<reference evidence="12" key="1">
    <citation type="journal article" date="2001" name="Int. J. Syst. Evol. Microbiol.">
        <title>Methanofollis aquaemaris sp. nov., a methanogen isolated from an aquaculture fish pond.</title>
        <authorList>
            <person name="Lai M.C."/>
            <person name="Chen S.C."/>
        </authorList>
    </citation>
    <scope>NUCLEOTIDE SEQUENCE</scope>
    <source>
        <strain evidence="12">N2F9704</strain>
    </source>
</reference>
<keyword evidence="2" id="KW-0813">Transport</keyword>
<feature type="domain" description="ABC transmembrane type-1" evidence="11">
    <location>
        <begin position="24"/>
        <end position="276"/>
    </location>
</feature>
<dbReference type="GO" id="GO:0005524">
    <property type="term" value="F:ATP binding"/>
    <property type="evidence" value="ECO:0007669"/>
    <property type="project" value="UniProtKB-KW"/>
</dbReference>
<feature type="transmembrane region" description="Helical" evidence="9">
    <location>
        <begin position="67"/>
        <end position="93"/>
    </location>
</feature>
<dbReference type="EMBL" id="CP036172">
    <property type="protein sequence ID" value="QSZ66266.1"/>
    <property type="molecule type" value="Genomic_DNA"/>
</dbReference>
<keyword evidence="3" id="KW-1003">Cell membrane</keyword>
<dbReference type="InterPro" id="IPR027417">
    <property type="entry name" value="P-loop_NTPase"/>
</dbReference>
<reference evidence="12" key="2">
    <citation type="submission" date="2019-02" db="EMBL/GenBank/DDBJ databases">
        <authorList>
            <person name="Chen S.-C."/>
            <person name="Chien H.-H."/>
            <person name="Lai M.-C."/>
        </authorList>
    </citation>
    <scope>NUCLEOTIDE SEQUENCE</scope>
    <source>
        <strain evidence="12">N2F9704</strain>
    </source>
</reference>
<organism evidence="12 13">
    <name type="scientific">Methanofollis aquaemaris</name>
    <dbReference type="NCBI Taxonomy" id="126734"/>
    <lineage>
        <taxon>Archaea</taxon>
        <taxon>Methanobacteriati</taxon>
        <taxon>Methanobacteriota</taxon>
        <taxon>Stenosarchaea group</taxon>
        <taxon>Methanomicrobia</taxon>
        <taxon>Methanomicrobiales</taxon>
        <taxon>Methanomicrobiaceae</taxon>
        <taxon>Methanofollis</taxon>
    </lineage>
</organism>
<dbReference type="GO" id="GO:0016887">
    <property type="term" value="F:ATP hydrolysis activity"/>
    <property type="evidence" value="ECO:0007669"/>
    <property type="project" value="InterPro"/>
</dbReference>
<dbReference type="GO" id="GO:0005886">
    <property type="term" value="C:plasma membrane"/>
    <property type="evidence" value="ECO:0007669"/>
    <property type="project" value="UniProtKB-SubCell"/>
</dbReference>
<dbReference type="CDD" id="cd07346">
    <property type="entry name" value="ABC_6TM_exporters"/>
    <property type="match status" value="1"/>
</dbReference>
<dbReference type="PROSITE" id="PS50893">
    <property type="entry name" value="ABC_TRANSPORTER_2"/>
    <property type="match status" value="1"/>
</dbReference>
<evidence type="ECO:0000259" key="10">
    <source>
        <dbReference type="PROSITE" id="PS50893"/>
    </source>
</evidence>
<keyword evidence="13" id="KW-1185">Reference proteome</keyword>
<dbReference type="InterPro" id="IPR011527">
    <property type="entry name" value="ABC1_TM_dom"/>
</dbReference>
<keyword evidence="7 9" id="KW-1133">Transmembrane helix</keyword>
<evidence type="ECO:0000313" key="12">
    <source>
        <dbReference type="EMBL" id="QSZ66266.1"/>
    </source>
</evidence>
<dbReference type="KEGG" id="maqe:RJ40_01505"/>
<evidence type="ECO:0000256" key="7">
    <source>
        <dbReference type="ARBA" id="ARBA00022989"/>
    </source>
</evidence>
<accession>A0A8A3S3P2</accession>
<dbReference type="SUPFAM" id="SSF90123">
    <property type="entry name" value="ABC transporter transmembrane region"/>
    <property type="match status" value="1"/>
</dbReference>
<dbReference type="Proteomes" id="UP001042704">
    <property type="component" value="Chromosome"/>
</dbReference>
<evidence type="ECO:0000256" key="2">
    <source>
        <dbReference type="ARBA" id="ARBA00022448"/>
    </source>
</evidence>
<feature type="transmembrane region" description="Helical" evidence="9">
    <location>
        <begin position="21"/>
        <end position="47"/>
    </location>
</feature>
<name>A0A8A3S3P2_9EURY</name>
<gene>
    <name evidence="12" type="ORF">RJ40_01505</name>
</gene>
<feature type="transmembrane region" description="Helical" evidence="9">
    <location>
        <begin position="167"/>
        <end position="182"/>
    </location>
</feature>
<evidence type="ECO:0000256" key="3">
    <source>
        <dbReference type="ARBA" id="ARBA00022475"/>
    </source>
</evidence>
<sequence length="595" mass="66387">MKENKKRGISWLFELAGNHRILIVTACILSAISAVLSLAPYICIWYVVRDVFAAWPDLSAAAGVTWYGWLAVGFAVLSVVLYFAALMCSHLAAFRVEKNMRKEAMHKIVTLPLGFFDQNTSGRMRKIIDDNAGTTHTFMAHLLPDLAGAVVMPFAILALLFVFDWRLGLVSLIPLVVSVYYLKQMMGGDRGSIQKYMDALEEMNTEAVEYVRGVPVVKVFQQTVYSFKNFHQSIRNYKEWVLDYSIRCRSPMTKYTVALNGTFVLLVPVGLLLIAHAPDYQAFLLNLIFYILFTPVCAVMMNKIMRLAEGYFVAMEAVNRVTGLLDDEPLPEPARPQQPKEHSVAFKNVSFTYPGSEGKAVSDVSFVIPEGKTYALVGPSGGGKTTIASLIPRFWDVQEGAVEVGGVDVRHMASNSLMDQIAFVFQNAHLFKASILENIRFARPGASREEVLRAAELARCTDILDKFPEGLDTVVGTDGVYLSGGEQQRIALARAILKDAPIVVLDEATAFADPENEYQIQRAFEKLTENKTVLMIAHRLSSVRNVDCIMVVKDGEVKEQGTHDELLAQDGLYAEMWQEYQHSVEWRVGKEESHA</sequence>
<dbReference type="Pfam" id="PF00664">
    <property type="entry name" value="ABC_membrane"/>
    <property type="match status" value="1"/>
</dbReference>
<dbReference type="FunFam" id="3.40.50.300:FF:000221">
    <property type="entry name" value="Multidrug ABC transporter ATP-binding protein"/>
    <property type="match status" value="1"/>
</dbReference>
<evidence type="ECO:0000256" key="9">
    <source>
        <dbReference type="SAM" id="Phobius"/>
    </source>
</evidence>
<keyword evidence="6 12" id="KW-0067">ATP-binding</keyword>
<evidence type="ECO:0000259" key="11">
    <source>
        <dbReference type="PROSITE" id="PS50929"/>
    </source>
</evidence>
<evidence type="ECO:0000256" key="4">
    <source>
        <dbReference type="ARBA" id="ARBA00022692"/>
    </source>
</evidence>
<dbReference type="PANTHER" id="PTHR43394:SF1">
    <property type="entry name" value="ATP-BINDING CASSETTE SUB-FAMILY B MEMBER 10, MITOCHONDRIAL"/>
    <property type="match status" value="1"/>
</dbReference>
<feature type="domain" description="ABC transporter" evidence="10">
    <location>
        <begin position="344"/>
        <end position="579"/>
    </location>
</feature>
<comment type="subcellular location">
    <subcellularLocation>
        <location evidence="1">Cell membrane</location>
        <topology evidence="1">Multi-pass membrane protein</topology>
    </subcellularLocation>
</comment>
<feature type="transmembrane region" description="Helical" evidence="9">
    <location>
        <begin position="283"/>
        <end position="301"/>
    </location>
</feature>
<dbReference type="SUPFAM" id="SSF52540">
    <property type="entry name" value="P-loop containing nucleoside triphosphate hydrolases"/>
    <property type="match status" value="1"/>
</dbReference>
<dbReference type="Gene3D" id="1.20.1560.10">
    <property type="entry name" value="ABC transporter type 1, transmembrane domain"/>
    <property type="match status" value="1"/>
</dbReference>
<dbReference type="GO" id="GO:0015421">
    <property type="term" value="F:ABC-type oligopeptide transporter activity"/>
    <property type="evidence" value="ECO:0007669"/>
    <property type="project" value="TreeGrafter"/>
</dbReference>
<protein>
    <submittedName>
        <fullName evidence="12">ABC transporter ATP-binding protein</fullName>
    </submittedName>
</protein>
<dbReference type="Pfam" id="PF00005">
    <property type="entry name" value="ABC_tran"/>
    <property type="match status" value="1"/>
</dbReference>
<evidence type="ECO:0000256" key="1">
    <source>
        <dbReference type="ARBA" id="ARBA00004651"/>
    </source>
</evidence>
<keyword evidence="8 9" id="KW-0472">Membrane</keyword>
<dbReference type="PROSITE" id="PS00211">
    <property type="entry name" value="ABC_TRANSPORTER_1"/>
    <property type="match status" value="1"/>
</dbReference>
<evidence type="ECO:0000256" key="5">
    <source>
        <dbReference type="ARBA" id="ARBA00022741"/>
    </source>
</evidence>
<keyword evidence="4 9" id="KW-0812">Transmembrane</keyword>
<dbReference type="InterPro" id="IPR039421">
    <property type="entry name" value="Type_1_exporter"/>
</dbReference>
<evidence type="ECO:0000256" key="8">
    <source>
        <dbReference type="ARBA" id="ARBA00023136"/>
    </source>
</evidence>
<dbReference type="InterPro" id="IPR003593">
    <property type="entry name" value="AAA+_ATPase"/>
</dbReference>
<proteinExistence type="predicted"/>
<dbReference type="PANTHER" id="PTHR43394">
    <property type="entry name" value="ATP-DEPENDENT PERMEASE MDL1, MITOCHONDRIAL"/>
    <property type="match status" value="1"/>
</dbReference>
<evidence type="ECO:0000313" key="13">
    <source>
        <dbReference type="Proteomes" id="UP001042704"/>
    </source>
</evidence>
<dbReference type="SMART" id="SM00382">
    <property type="entry name" value="AAA"/>
    <property type="match status" value="1"/>
</dbReference>
<feature type="transmembrane region" description="Helical" evidence="9">
    <location>
        <begin position="142"/>
        <end position="161"/>
    </location>
</feature>
<dbReference type="InterPro" id="IPR017871">
    <property type="entry name" value="ABC_transporter-like_CS"/>
</dbReference>
<dbReference type="PROSITE" id="PS50929">
    <property type="entry name" value="ABC_TM1F"/>
    <property type="match status" value="1"/>
</dbReference>
<dbReference type="RefSeq" id="WP_265581588.1">
    <property type="nucleotide sequence ID" value="NZ_CP036172.1"/>
</dbReference>